<dbReference type="CDD" id="cd06222">
    <property type="entry name" value="RNase_H_like"/>
    <property type="match status" value="1"/>
</dbReference>
<dbReference type="InterPro" id="IPR044730">
    <property type="entry name" value="RNase_H-like_dom_plant"/>
</dbReference>
<protein>
    <recommendedName>
        <fullName evidence="1">RNase H type-1 domain-containing protein</fullName>
    </recommendedName>
</protein>
<dbReference type="InterPro" id="IPR052929">
    <property type="entry name" value="RNase_H-like_EbsB-rel"/>
</dbReference>
<gene>
    <name evidence="2" type="ORF">Gotri_000030</name>
</gene>
<feature type="non-terminal residue" evidence="2">
    <location>
        <position position="251"/>
    </location>
</feature>
<dbReference type="SUPFAM" id="SSF53098">
    <property type="entry name" value="Ribonuclease H-like"/>
    <property type="match status" value="1"/>
</dbReference>
<reference evidence="2 3" key="1">
    <citation type="journal article" date="2019" name="Genome Biol. Evol.">
        <title>Insights into the evolution of the New World diploid cottons (Gossypium, subgenus Houzingenia) based on genome sequencing.</title>
        <authorList>
            <person name="Grover C.E."/>
            <person name="Arick M.A. 2nd"/>
            <person name="Thrash A."/>
            <person name="Conover J.L."/>
            <person name="Sanders W.S."/>
            <person name="Peterson D.G."/>
            <person name="Frelichowski J.E."/>
            <person name="Scheffler J.A."/>
            <person name="Scheffler B.E."/>
            <person name="Wendel J.F."/>
        </authorList>
    </citation>
    <scope>NUCLEOTIDE SEQUENCE [LARGE SCALE GENOMIC DNA]</scope>
    <source>
        <strain evidence="2">8</strain>
        <tissue evidence="2">Leaf</tissue>
    </source>
</reference>
<dbReference type="AlphaFoldDB" id="A0A7J9FPV1"/>
<dbReference type="Gene3D" id="3.30.420.10">
    <property type="entry name" value="Ribonuclease H-like superfamily/Ribonuclease H"/>
    <property type="match status" value="1"/>
</dbReference>
<dbReference type="GO" id="GO:0003676">
    <property type="term" value="F:nucleic acid binding"/>
    <property type="evidence" value="ECO:0007669"/>
    <property type="project" value="InterPro"/>
</dbReference>
<proteinExistence type="predicted"/>
<keyword evidence="3" id="KW-1185">Reference proteome</keyword>
<dbReference type="InterPro" id="IPR002156">
    <property type="entry name" value="RNaseH_domain"/>
</dbReference>
<evidence type="ECO:0000313" key="3">
    <source>
        <dbReference type="Proteomes" id="UP000593568"/>
    </source>
</evidence>
<feature type="non-terminal residue" evidence="2">
    <location>
        <position position="1"/>
    </location>
</feature>
<name>A0A7J9FPV1_9ROSI</name>
<organism evidence="2 3">
    <name type="scientific">Gossypium trilobum</name>
    <dbReference type="NCBI Taxonomy" id="34281"/>
    <lineage>
        <taxon>Eukaryota</taxon>
        <taxon>Viridiplantae</taxon>
        <taxon>Streptophyta</taxon>
        <taxon>Embryophyta</taxon>
        <taxon>Tracheophyta</taxon>
        <taxon>Spermatophyta</taxon>
        <taxon>Magnoliopsida</taxon>
        <taxon>eudicotyledons</taxon>
        <taxon>Gunneridae</taxon>
        <taxon>Pentapetalae</taxon>
        <taxon>rosids</taxon>
        <taxon>malvids</taxon>
        <taxon>Malvales</taxon>
        <taxon>Malvaceae</taxon>
        <taxon>Malvoideae</taxon>
        <taxon>Gossypium</taxon>
    </lineage>
</organism>
<comment type="caution">
    <text evidence="2">The sequence shown here is derived from an EMBL/GenBank/DDBJ whole genome shotgun (WGS) entry which is preliminary data.</text>
</comment>
<accession>A0A7J9FPV1</accession>
<evidence type="ECO:0000313" key="2">
    <source>
        <dbReference type="EMBL" id="MBA0787313.1"/>
    </source>
</evidence>
<feature type="domain" description="RNase H type-1" evidence="1">
    <location>
        <begin position="8"/>
        <end position="90"/>
    </location>
</feature>
<dbReference type="Pfam" id="PF13456">
    <property type="entry name" value="RVT_3"/>
    <property type="match status" value="1"/>
</dbReference>
<dbReference type="EMBL" id="JABEZW010225637">
    <property type="protein sequence ID" value="MBA0787313.1"/>
    <property type="molecule type" value="Genomic_DNA"/>
</dbReference>
<dbReference type="Proteomes" id="UP000593568">
    <property type="component" value="Unassembled WGS sequence"/>
</dbReference>
<dbReference type="PANTHER" id="PTHR47074">
    <property type="entry name" value="BNAC02G40300D PROTEIN"/>
    <property type="match status" value="1"/>
</dbReference>
<evidence type="ECO:0000259" key="1">
    <source>
        <dbReference type="Pfam" id="PF13456"/>
    </source>
</evidence>
<dbReference type="GO" id="GO:0004523">
    <property type="term" value="F:RNA-DNA hybrid ribonuclease activity"/>
    <property type="evidence" value="ECO:0007669"/>
    <property type="project" value="InterPro"/>
</dbReference>
<dbReference type="InterPro" id="IPR012337">
    <property type="entry name" value="RNaseH-like_sf"/>
</dbReference>
<dbReference type="InterPro" id="IPR036397">
    <property type="entry name" value="RNaseH_sf"/>
</dbReference>
<sequence length="251" mass="28746">KNEYVPDSFVEEALATIQALRFADELGFRNIELEEDSLIVVRKRKQPIENWSCISALMKDEKEIGNNFFLCCRYLHVAREGNRVAYILAKGGLRRDEVTYWMEEVPMEAVLSNRQEPLVLSKFSFTACLVGMNSHSIPCLFPRYSNYNPIPPFGSPFTDYEVLLLHPYSLSSCNRYSGFLAWNSYSPFSSSHFETKIACILLPKNFPSISYPQIKPNRFAFIFFQPKVLALASASPPCLRFSSFASIILFQ</sequence>
<dbReference type="PANTHER" id="PTHR47074:SF61">
    <property type="entry name" value="RNASE H TYPE-1 DOMAIN-CONTAINING PROTEIN"/>
    <property type="match status" value="1"/>
</dbReference>